<dbReference type="Pfam" id="PF13263">
    <property type="entry name" value="PHP_C"/>
    <property type="match status" value="1"/>
</dbReference>
<dbReference type="PANTHER" id="PTHR42924:SF3">
    <property type="entry name" value="POLYMERASE_HISTIDINOL PHOSPHATASE N-TERMINAL DOMAIN-CONTAINING PROTEIN"/>
    <property type="match status" value="1"/>
</dbReference>
<dbReference type="PANTHER" id="PTHR42924">
    <property type="entry name" value="EXONUCLEASE"/>
    <property type="match status" value="1"/>
</dbReference>
<reference evidence="2" key="1">
    <citation type="submission" date="2016-11" db="EMBL/GenBank/DDBJ databases">
        <authorList>
            <person name="Varghese N."/>
            <person name="Submissions S."/>
        </authorList>
    </citation>
    <scope>NUCLEOTIDE SEQUENCE [LARGE SCALE GENOMIC DNA]</scope>
    <source>
        <strain evidence="2">DSM 15807</strain>
    </source>
</reference>
<evidence type="ECO:0000313" key="1">
    <source>
        <dbReference type="EMBL" id="SHH51041.1"/>
    </source>
</evidence>
<dbReference type="InterPro" id="IPR016195">
    <property type="entry name" value="Pol/histidinol_Pase-like"/>
</dbReference>
<dbReference type="CDD" id="cd07432">
    <property type="entry name" value="PHP_HisPPase"/>
    <property type="match status" value="1"/>
</dbReference>
<dbReference type="RefSeq" id="WP_073073454.1">
    <property type="nucleotide sequence ID" value="NZ_FQXN01000005.1"/>
</dbReference>
<organism evidence="1 2">
    <name type="scientific">Thermosipho atlanticus DSM 15807</name>
    <dbReference type="NCBI Taxonomy" id="1123380"/>
    <lineage>
        <taxon>Bacteria</taxon>
        <taxon>Thermotogati</taxon>
        <taxon>Thermotogota</taxon>
        <taxon>Thermotogae</taxon>
        <taxon>Thermotogales</taxon>
        <taxon>Fervidobacteriaceae</taxon>
        <taxon>Thermosipho</taxon>
    </lineage>
</organism>
<evidence type="ECO:0000313" key="2">
    <source>
        <dbReference type="Proteomes" id="UP000242592"/>
    </source>
</evidence>
<dbReference type="Gene3D" id="3.20.20.140">
    <property type="entry name" value="Metal-dependent hydrolases"/>
    <property type="match status" value="1"/>
</dbReference>
<accession>A0A1M5TK37</accession>
<dbReference type="Proteomes" id="UP000242592">
    <property type="component" value="Unassembled WGS sequence"/>
</dbReference>
<sequence length="233" mass="26222">MRCDLHIHSCLSPCSDLTMVPNEVVKYSPKIAAICDHNSGENVLSFYKVFEKHSKLLIPGIEIQSVEDVHILGYFNKIENLLKVSKVIAEHLPKISYDPEKLGYQLKVNERDEFTSLETIPLGFPTDLPLKKVVELIIENSGIPVYAHISRRFGVLYQLGLFPDTSKIKIAEVTNLEEYKIACNHGLIPISSSDAHSLNQIGVRYSIIENAVSSIQEFLIALVNGKVKTIWDY</sequence>
<dbReference type="OrthoDB" id="9791620at2"/>
<protein>
    <recommendedName>
        <fullName evidence="3">Polymerase/histidinol phosphatase N-terminal domain-containing protein</fullName>
    </recommendedName>
</protein>
<dbReference type="EMBL" id="FQXN01000005">
    <property type="protein sequence ID" value="SHH51041.1"/>
    <property type="molecule type" value="Genomic_DNA"/>
</dbReference>
<name>A0A1M5TK37_9BACT</name>
<keyword evidence="2" id="KW-1185">Reference proteome</keyword>
<dbReference type="InterPro" id="IPR052018">
    <property type="entry name" value="PHP_domain"/>
</dbReference>
<dbReference type="GO" id="GO:0004534">
    <property type="term" value="F:5'-3' RNA exonuclease activity"/>
    <property type="evidence" value="ECO:0007669"/>
    <property type="project" value="TreeGrafter"/>
</dbReference>
<dbReference type="AlphaFoldDB" id="A0A1M5TK37"/>
<dbReference type="STRING" id="1123380.SAMN02745199_1357"/>
<gene>
    <name evidence="1" type="ORF">SAMN02745199_1357</name>
</gene>
<evidence type="ECO:0008006" key="3">
    <source>
        <dbReference type="Google" id="ProtNLM"/>
    </source>
</evidence>
<dbReference type="GO" id="GO:0035312">
    <property type="term" value="F:5'-3' DNA exonuclease activity"/>
    <property type="evidence" value="ECO:0007669"/>
    <property type="project" value="TreeGrafter"/>
</dbReference>
<proteinExistence type="predicted"/>
<dbReference type="SUPFAM" id="SSF89550">
    <property type="entry name" value="PHP domain-like"/>
    <property type="match status" value="1"/>
</dbReference>